<comment type="caution">
    <text evidence="2">The sequence shown here is derived from an EMBL/GenBank/DDBJ whole genome shotgun (WGS) entry which is preliminary data.</text>
</comment>
<reference evidence="2 3" key="1">
    <citation type="submission" date="2020-04" db="EMBL/GenBank/DDBJ databases">
        <title>Perkinsus olseni comparative genomics.</title>
        <authorList>
            <person name="Bogema D.R."/>
        </authorList>
    </citation>
    <scope>NUCLEOTIDE SEQUENCE [LARGE SCALE GENOMIC DNA]</scope>
    <source>
        <strain evidence="2">ATCC PRA-205</strain>
    </source>
</reference>
<organism evidence="2 3">
    <name type="scientific">Perkinsus olseni</name>
    <name type="common">Perkinsus atlanticus</name>
    <dbReference type="NCBI Taxonomy" id="32597"/>
    <lineage>
        <taxon>Eukaryota</taxon>
        <taxon>Sar</taxon>
        <taxon>Alveolata</taxon>
        <taxon>Perkinsozoa</taxon>
        <taxon>Perkinsea</taxon>
        <taxon>Perkinsida</taxon>
        <taxon>Perkinsidae</taxon>
        <taxon>Perkinsus</taxon>
    </lineage>
</organism>
<feature type="non-terminal residue" evidence="2">
    <location>
        <position position="128"/>
    </location>
</feature>
<accession>A0A7J6T7Z5</accession>
<evidence type="ECO:0000256" key="1">
    <source>
        <dbReference type="SAM" id="MobiDB-lite"/>
    </source>
</evidence>
<gene>
    <name evidence="2" type="ORF">FOZ62_019498</name>
</gene>
<dbReference type="EMBL" id="JABANM010009481">
    <property type="protein sequence ID" value="KAF4740862.1"/>
    <property type="molecule type" value="Genomic_DNA"/>
</dbReference>
<proteinExistence type="predicted"/>
<dbReference type="Proteomes" id="UP000574390">
    <property type="component" value="Unassembled WGS sequence"/>
</dbReference>
<name>A0A7J6T7Z5_PEROL</name>
<feature type="non-terminal residue" evidence="2">
    <location>
        <position position="1"/>
    </location>
</feature>
<sequence length="128" mass="14333">VLSGFQPPRAPDSRPNRASVADTQTGISQLAHKKAARLHVLLLRLVVVTVADQETDEQLRKVRELMRDYPPDHLRARKTAAELPPLDSKKVHVQLRLCAPGKAIPGKTLSSSAYWRGYQVSLILWVHE</sequence>
<dbReference type="AlphaFoldDB" id="A0A7J6T7Z5"/>
<protein>
    <submittedName>
        <fullName evidence="2">Uncharacterized protein</fullName>
    </submittedName>
</protein>
<evidence type="ECO:0000313" key="2">
    <source>
        <dbReference type="EMBL" id="KAF4740862.1"/>
    </source>
</evidence>
<feature type="region of interest" description="Disordered" evidence="1">
    <location>
        <begin position="1"/>
        <end position="23"/>
    </location>
</feature>
<evidence type="ECO:0000313" key="3">
    <source>
        <dbReference type="Proteomes" id="UP000574390"/>
    </source>
</evidence>